<dbReference type="OrthoDB" id="9806378at2"/>
<protein>
    <submittedName>
        <fullName evidence="3">Uncharacterized protein YndB with AHSA1/START domain</fullName>
    </submittedName>
</protein>
<dbReference type="InterPro" id="IPR013538">
    <property type="entry name" value="ASHA1/2-like_C"/>
</dbReference>
<comment type="similarity">
    <text evidence="1">Belongs to the AHA1 family.</text>
</comment>
<proteinExistence type="inferred from homology"/>
<evidence type="ECO:0000256" key="1">
    <source>
        <dbReference type="ARBA" id="ARBA00006817"/>
    </source>
</evidence>
<reference evidence="3 4" key="1">
    <citation type="submission" date="2018-04" db="EMBL/GenBank/DDBJ databases">
        <title>Genomic Encyclopedia of Type Strains, Phase IV (KMG-IV): sequencing the most valuable type-strain genomes for metagenomic binning, comparative biology and taxonomic classification.</title>
        <authorList>
            <person name="Goeker M."/>
        </authorList>
    </citation>
    <scope>NUCLEOTIDE SEQUENCE [LARGE SCALE GENOMIC DNA]</scope>
    <source>
        <strain evidence="3 4">DSM 7138</strain>
    </source>
</reference>
<dbReference type="Gene3D" id="3.30.530.20">
    <property type="match status" value="1"/>
</dbReference>
<dbReference type="RefSeq" id="WP_108001085.1">
    <property type="nucleotide sequence ID" value="NZ_JBHEEX010000006.1"/>
</dbReference>
<keyword evidence="4" id="KW-1185">Reference proteome</keyword>
<evidence type="ECO:0000313" key="3">
    <source>
        <dbReference type="EMBL" id="PTM98737.1"/>
    </source>
</evidence>
<dbReference type="SUPFAM" id="SSF55961">
    <property type="entry name" value="Bet v1-like"/>
    <property type="match status" value="1"/>
</dbReference>
<accession>A0A2T5BIB6</accession>
<evidence type="ECO:0000259" key="2">
    <source>
        <dbReference type="Pfam" id="PF08327"/>
    </source>
</evidence>
<name>A0A2T5BIB6_MYCDI</name>
<gene>
    <name evidence="3" type="ORF">C7449_101403</name>
</gene>
<evidence type="ECO:0000313" key="4">
    <source>
        <dbReference type="Proteomes" id="UP000241247"/>
    </source>
</evidence>
<organism evidence="3 4">
    <name type="scientific">Mycoplana dimorpha</name>
    <dbReference type="NCBI Taxonomy" id="28320"/>
    <lineage>
        <taxon>Bacteria</taxon>
        <taxon>Pseudomonadati</taxon>
        <taxon>Pseudomonadota</taxon>
        <taxon>Alphaproteobacteria</taxon>
        <taxon>Hyphomicrobiales</taxon>
        <taxon>Rhizobiaceae</taxon>
        <taxon>Mycoplana</taxon>
    </lineage>
</organism>
<feature type="domain" description="Activator of Hsp90 ATPase homologue 1/2-like C-terminal" evidence="2">
    <location>
        <begin position="14"/>
        <end position="136"/>
    </location>
</feature>
<comment type="caution">
    <text evidence="3">The sequence shown here is derived from an EMBL/GenBank/DDBJ whole genome shotgun (WGS) entry which is preliminary data.</text>
</comment>
<sequence length="162" mass="18211">MTLEFRVNGRIGKPVEEVFDAVVNPQKLSGYFTTIGGASAPLVAGTTVTWWGMAPVIVDEVEQNARIVFRWDAMVDEGEEPYKTRVEMRFVPLDDGGTMVTIAETGWRENERGQKSSYMNCEGWSQMLACMKAYVEYGINLREGYYPSELKGVVASEQQDFT</sequence>
<dbReference type="EMBL" id="PZZZ01000001">
    <property type="protein sequence ID" value="PTM98737.1"/>
    <property type="molecule type" value="Genomic_DNA"/>
</dbReference>
<dbReference type="Proteomes" id="UP000241247">
    <property type="component" value="Unassembled WGS sequence"/>
</dbReference>
<dbReference type="Pfam" id="PF08327">
    <property type="entry name" value="AHSA1"/>
    <property type="match status" value="1"/>
</dbReference>
<dbReference type="AlphaFoldDB" id="A0A2T5BIB6"/>
<dbReference type="InterPro" id="IPR023393">
    <property type="entry name" value="START-like_dom_sf"/>
</dbReference>